<evidence type="ECO:0000313" key="1">
    <source>
        <dbReference type="EMBL" id="UOQ50290.1"/>
    </source>
</evidence>
<gene>
    <name evidence="1" type="ORF">MUN88_09635</name>
</gene>
<reference evidence="1 2" key="1">
    <citation type="submission" date="2022-04" db="EMBL/GenBank/DDBJ databases">
        <title>Gracilibacillus sp. isolated from saltern.</title>
        <authorList>
            <person name="Won M."/>
            <person name="Lee C.-M."/>
            <person name="Woen H.-Y."/>
            <person name="Kwon S.-W."/>
        </authorList>
    </citation>
    <scope>NUCLEOTIDE SEQUENCE [LARGE SCALE GENOMIC DNA]</scope>
    <source>
        <strain evidence="1 2">SSWR10-1</strain>
    </source>
</reference>
<organism evidence="1 2">
    <name type="scientific">Gracilibacillus caseinilyticus</name>
    <dbReference type="NCBI Taxonomy" id="2932256"/>
    <lineage>
        <taxon>Bacteria</taxon>
        <taxon>Bacillati</taxon>
        <taxon>Bacillota</taxon>
        <taxon>Bacilli</taxon>
        <taxon>Bacillales</taxon>
        <taxon>Bacillaceae</taxon>
        <taxon>Gracilibacillus</taxon>
    </lineage>
</organism>
<dbReference type="InterPro" id="IPR030910">
    <property type="entry name" value="SLAP_dom"/>
</dbReference>
<accession>A0ABY4F0U6</accession>
<keyword evidence="2" id="KW-1185">Reference proteome</keyword>
<dbReference type="EMBL" id="CP095072">
    <property type="protein sequence ID" value="UOQ50290.1"/>
    <property type="molecule type" value="Genomic_DNA"/>
</dbReference>
<sequence length="88" mass="9922">MATVEQLAVSILIRNGSKKNLTISSLPLALYDREEELVAEGLFKVDQLEVKNNTSNPRNFIFPTYLLKKDIADIDLSQWTVKVVEKTG</sequence>
<name>A0ABY4F0U6_9BACI</name>
<dbReference type="RefSeq" id="WP_244723775.1">
    <property type="nucleotide sequence ID" value="NZ_CP095072.1"/>
</dbReference>
<dbReference type="NCBIfam" id="TIGR04398">
    <property type="entry name" value="SLAP_DUP"/>
    <property type="match status" value="1"/>
</dbReference>
<protein>
    <submittedName>
        <fullName evidence="1">SLAP domain-containing protein</fullName>
    </submittedName>
</protein>
<evidence type="ECO:0000313" key="2">
    <source>
        <dbReference type="Proteomes" id="UP000831782"/>
    </source>
</evidence>
<dbReference type="Proteomes" id="UP000831782">
    <property type="component" value="Chromosome"/>
</dbReference>
<proteinExistence type="predicted"/>